<dbReference type="EMBL" id="JAACJP010000018">
    <property type="protein sequence ID" value="KAF5378879.1"/>
    <property type="molecule type" value="Genomic_DNA"/>
</dbReference>
<feature type="compositionally biased region" description="Polar residues" evidence="1">
    <location>
        <begin position="291"/>
        <end position="303"/>
    </location>
</feature>
<evidence type="ECO:0000256" key="1">
    <source>
        <dbReference type="SAM" id="MobiDB-lite"/>
    </source>
</evidence>
<proteinExistence type="predicted"/>
<feature type="compositionally biased region" description="Low complexity" evidence="1">
    <location>
        <begin position="77"/>
        <end position="90"/>
    </location>
</feature>
<gene>
    <name evidence="2" type="ORF">D9615_006906</name>
</gene>
<feature type="compositionally biased region" description="Basic and acidic residues" evidence="1">
    <location>
        <begin position="242"/>
        <end position="262"/>
    </location>
</feature>
<reference evidence="2 3" key="1">
    <citation type="journal article" date="2020" name="ISME J.">
        <title>Uncovering the hidden diversity of litter-decomposition mechanisms in mushroom-forming fungi.</title>
        <authorList>
            <person name="Floudas D."/>
            <person name="Bentzer J."/>
            <person name="Ahren D."/>
            <person name="Johansson T."/>
            <person name="Persson P."/>
            <person name="Tunlid A."/>
        </authorList>
    </citation>
    <scope>NUCLEOTIDE SEQUENCE [LARGE SCALE GENOMIC DNA]</scope>
    <source>
        <strain evidence="2 3">CBS 661.87</strain>
    </source>
</reference>
<feature type="compositionally biased region" description="Acidic residues" evidence="1">
    <location>
        <begin position="183"/>
        <end position="196"/>
    </location>
</feature>
<organism evidence="2 3">
    <name type="scientific">Tricholomella constricta</name>
    <dbReference type="NCBI Taxonomy" id="117010"/>
    <lineage>
        <taxon>Eukaryota</taxon>
        <taxon>Fungi</taxon>
        <taxon>Dikarya</taxon>
        <taxon>Basidiomycota</taxon>
        <taxon>Agaricomycotina</taxon>
        <taxon>Agaricomycetes</taxon>
        <taxon>Agaricomycetidae</taxon>
        <taxon>Agaricales</taxon>
        <taxon>Tricholomatineae</taxon>
        <taxon>Lyophyllaceae</taxon>
        <taxon>Tricholomella</taxon>
    </lineage>
</organism>
<evidence type="ECO:0000313" key="3">
    <source>
        <dbReference type="Proteomes" id="UP000565441"/>
    </source>
</evidence>
<feature type="region of interest" description="Disordered" evidence="1">
    <location>
        <begin position="143"/>
        <end position="335"/>
    </location>
</feature>
<evidence type="ECO:0000313" key="2">
    <source>
        <dbReference type="EMBL" id="KAF5378879.1"/>
    </source>
</evidence>
<dbReference type="AlphaFoldDB" id="A0A8H5M359"/>
<comment type="caution">
    <text evidence="2">The sequence shown here is derived from an EMBL/GenBank/DDBJ whole genome shotgun (WGS) entry which is preliminary data.</text>
</comment>
<sequence>MARGRRGQGRRRGRGKGAGDHSKLSGPVLTSAEPAQENSPPILAQPGDSSTISQATAPTAVNEPAQVTRTLRPNRNPHPAAPDLPAARRPSSVVTAEREKKILEKAQKQHGHATSIRDAAAIEDAMEKEDEAFERDIQTIDLPPRITRKRPVVDTVAGVDDSERLLDDLSSEDDYQPYPAQEGLDELFDDSAEEEEHQQHGAAKQKEKRTPKERGQLRSEIQALRAESQKGEHNKNKRKAHVQQDKNSKKLKKSEIGLRDGWDEPVDDIDDTSTWDEPGWTHYSSHKRSLSRNSAMSISSGPAPTSVPASEDGGTSDNEPLGGISDDEEEESRTVANVKSLAKVVPTTDVSNFIPPEQFIPRPIRRHQEIRTLKDIPAAIKDDFDDIFCPKLHEIFGIGTPWGSIYDYEPQIHNLWAQIFPTVAFGSGRDGMKRIVMKLADDRLGAWRTKIGKAALDHMSEDLELPEDTPEYISKWCKWALSGTYQAHPFYWREYVDASPNGSQHRVRRGMFQHPLILVGLGHHLNRISSLPANQRSKQYPETALIMAIQAASTSRNLALDIGRVPRSPASVRRLFWRKLE</sequence>
<dbReference type="Proteomes" id="UP000565441">
    <property type="component" value="Unassembled WGS sequence"/>
</dbReference>
<feature type="compositionally biased region" description="Basic residues" evidence="1">
    <location>
        <begin position="1"/>
        <end position="15"/>
    </location>
</feature>
<dbReference type="OrthoDB" id="3256015at2759"/>
<feature type="compositionally biased region" description="Acidic residues" evidence="1">
    <location>
        <begin position="263"/>
        <end position="274"/>
    </location>
</feature>
<feature type="compositionally biased region" description="Basic and acidic residues" evidence="1">
    <location>
        <begin position="204"/>
        <end position="217"/>
    </location>
</feature>
<feature type="region of interest" description="Disordered" evidence="1">
    <location>
        <begin position="1"/>
        <end position="98"/>
    </location>
</feature>
<protein>
    <submittedName>
        <fullName evidence="2">Uncharacterized protein</fullName>
    </submittedName>
</protein>
<feature type="compositionally biased region" description="Polar residues" evidence="1">
    <location>
        <begin position="47"/>
        <end position="73"/>
    </location>
</feature>
<keyword evidence="3" id="KW-1185">Reference proteome</keyword>
<name>A0A8H5M359_9AGAR</name>
<accession>A0A8H5M359</accession>